<protein>
    <submittedName>
        <fullName evidence="1">Uncharacterized protein</fullName>
    </submittedName>
</protein>
<gene>
    <name evidence="1" type="ORF">SDC9_171845</name>
</gene>
<dbReference type="AlphaFoldDB" id="A0A645GE67"/>
<dbReference type="EMBL" id="VSSQ01073301">
    <property type="protein sequence ID" value="MPN24446.1"/>
    <property type="molecule type" value="Genomic_DNA"/>
</dbReference>
<reference evidence="1" key="1">
    <citation type="submission" date="2019-08" db="EMBL/GenBank/DDBJ databases">
        <authorList>
            <person name="Kucharzyk K."/>
            <person name="Murdoch R.W."/>
            <person name="Higgins S."/>
            <person name="Loffler F."/>
        </authorList>
    </citation>
    <scope>NUCLEOTIDE SEQUENCE</scope>
</reference>
<accession>A0A645GE67</accession>
<name>A0A645GE67_9ZZZZ</name>
<proteinExistence type="predicted"/>
<comment type="caution">
    <text evidence="1">The sequence shown here is derived from an EMBL/GenBank/DDBJ whole genome shotgun (WGS) entry which is preliminary data.</text>
</comment>
<organism evidence="1">
    <name type="scientific">bioreactor metagenome</name>
    <dbReference type="NCBI Taxonomy" id="1076179"/>
    <lineage>
        <taxon>unclassified sequences</taxon>
        <taxon>metagenomes</taxon>
        <taxon>ecological metagenomes</taxon>
    </lineage>
</organism>
<sequence>MAIKEPTKPGVEGYDLATYQVTESVKQPNATRCGSYVAGRLNKIIRPNETFGLAEGNWKCDSASIQWDGKYWKATLTYTKSGDSAGWDKDLYANGD</sequence>
<evidence type="ECO:0000313" key="1">
    <source>
        <dbReference type="EMBL" id="MPN24446.1"/>
    </source>
</evidence>